<dbReference type="RefSeq" id="WP_085772116.1">
    <property type="nucleotide sequence ID" value="NZ_AP027149.1"/>
</dbReference>
<dbReference type="OrthoDB" id="7187254at2"/>
<dbReference type="Gene3D" id="1.10.10.1320">
    <property type="entry name" value="Anti-sigma factor, zinc-finger domain"/>
    <property type="match status" value="1"/>
</dbReference>
<name>A0A1W6MWN2_9HYPH</name>
<evidence type="ECO:0000313" key="4">
    <source>
        <dbReference type="EMBL" id="ARN81994.1"/>
    </source>
</evidence>
<dbReference type="AlphaFoldDB" id="A0A1W6MWN2"/>
<dbReference type="InterPro" id="IPR027383">
    <property type="entry name" value="Znf_put"/>
</dbReference>
<keyword evidence="2" id="KW-0812">Transmembrane</keyword>
<accession>A0A1W6MWN2</accession>
<feature type="domain" description="Putative zinc-finger" evidence="3">
    <location>
        <begin position="11"/>
        <end position="37"/>
    </location>
</feature>
<evidence type="ECO:0000256" key="1">
    <source>
        <dbReference type="SAM" id="MobiDB-lite"/>
    </source>
</evidence>
<evidence type="ECO:0000256" key="2">
    <source>
        <dbReference type="SAM" id="Phobius"/>
    </source>
</evidence>
<reference evidence="4 5" key="1">
    <citation type="submission" date="2017-02" db="EMBL/GenBank/DDBJ databases">
        <authorList>
            <person name="Peterson S.W."/>
        </authorList>
    </citation>
    <scope>NUCLEOTIDE SEQUENCE [LARGE SCALE GENOMIC DNA]</scope>
    <source>
        <strain evidence="4 5">S285</strain>
    </source>
</reference>
<gene>
    <name evidence="4" type="ORF">B1812_13910</name>
</gene>
<evidence type="ECO:0000313" key="5">
    <source>
        <dbReference type="Proteomes" id="UP000193978"/>
    </source>
</evidence>
<dbReference type="Pfam" id="PF13490">
    <property type="entry name" value="zf-HC2"/>
    <property type="match status" value="1"/>
</dbReference>
<dbReference type="STRING" id="655015.B1812_13910"/>
<keyword evidence="2" id="KW-0472">Membrane</keyword>
<organism evidence="4 5">
    <name type="scientific">Methylocystis bryophila</name>
    <dbReference type="NCBI Taxonomy" id="655015"/>
    <lineage>
        <taxon>Bacteria</taxon>
        <taxon>Pseudomonadati</taxon>
        <taxon>Pseudomonadota</taxon>
        <taxon>Alphaproteobacteria</taxon>
        <taxon>Hyphomicrobiales</taxon>
        <taxon>Methylocystaceae</taxon>
        <taxon>Methylocystis</taxon>
    </lineage>
</organism>
<dbReference type="KEGG" id="mbry:B1812_13910"/>
<dbReference type="EMBL" id="CP019948">
    <property type="protein sequence ID" value="ARN81994.1"/>
    <property type="molecule type" value="Genomic_DNA"/>
</dbReference>
<feature type="transmembrane region" description="Helical" evidence="2">
    <location>
        <begin position="112"/>
        <end position="136"/>
    </location>
</feature>
<keyword evidence="2" id="KW-1133">Transmembrane helix</keyword>
<sequence length="293" mass="31196">MGATPSIDEADLHALVDNEISGEERLRVEDHLAGCPEDAALVEGWRRQNAALRAAFEPVAQERPPLSLRNAAQRNAAAGAPPIESGAIHWGRPSSSTRSLRRLEGLQAGRRAGALASTIGALLAGAVIAGAAVFVLTRPGLPPQAAAEPSYVERADRAYHTYAFDPRPVEFDAAQKEELLNALRSRLGFARAPDLSSLDLKLLGARVTPGLRGPAGVLIYERGDLSARVALYYEKADSIGFPRDAPRVDQALTAIEWRAAGYDFVLIGPLGAETMQRAAERAAADMLTPAPAR</sequence>
<dbReference type="Proteomes" id="UP000193978">
    <property type="component" value="Chromosome"/>
</dbReference>
<evidence type="ECO:0000259" key="3">
    <source>
        <dbReference type="Pfam" id="PF13490"/>
    </source>
</evidence>
<protein>
    <submittedName>
        <fullName evidence="4">Anti-sigma factor</fullName>
    </submittedName>
</protein>
<proteinExistence type="predicted"/>
<dbReference type="InterPro" id="IPR041916">
    <property type="entry name" value="Anti_sigma_zinc_sf"/>
</dbReference>
<keyword evidence="5" id="KW-1185">Reference proteome</keyword>
<feature type="region of interest" description="Disordered" evidence="1">
    <location>
        <begin position="73"/>
        <end position="95"/>
    </location>
</feature>